<dbReference type="InterPro" id="IPR033712">
    <property type="entry name" value="Pumilio_RNA-bd"/>
</dbReference>
<dbReference type="Pfam" id="PF00806">
    <property type="entry name" value="PUF"/>
    <property type="match status" value="8"/>
</dbReference>
<sequence>MSLPNAASLKAQPLSQPSGFADSFSNRSTAGNNSQLEERNSQPWATVPQGPQKSSSPWAINSVRAPIGSRDGQSKNDTINVLSGFPEDQNRARNRNSADFESWSRGLPQGTWGNDTGVGMEDNSRSLAASAKRRSAIELGNHNSPEFPRASSPLNPLARSRQPSGAQASGLIHSAQDSYNTGVSAYSDLDDRHRGRSLDIEEVHPLPKIHHRFTTAPNPDDEDRHLSSVLHSALEDEDSQSIRQRAFPGVAQTTGSSLAPTRATSRYEVVQAPPRASSTPPVHPSLQNFVHPSGRASPLAFNRSSRGDEADMLAGLQQMSMNSDDHEAYGIDRRGLAGGYGHSVTSPYASGAGYYPDYGFQRAILPEPEDSAYSRGYYAGDALYTPPLDVPGYASGYMDYRPRGFIRPASVDPIGELHCATPYYGTGNISPLRLQNASPLGRSVQGRLPPATMRDPLLPLSIHARHASNYEQYGASVRSYSDPFGPALHNPNSARRFDEISQNLRSPLLEEFRNNKNKKYELKDIFGHIVEFSGDQHGSRFIQQKLETANSDDKEVVFNEILPNSLQLMTDVFGNYVIQKFYEHGNQMQKTVLAREMENHVLQLSLQMYGCRVVQKALEHVLVDQQAALVKELEGHVLRCVKDQNGNHVIQKAIERVPVHHIQYIITAFHGQAYALATHPYGCRVIQRMLEFCKEAQEPLLEELHRYMPSLIQDQYGNYVAQHVLEQGAPHNRTRIINVVRGQVLTLSKHKFASNVIEKCICYGSIEERQALIDEVSEPTMDGSIPLVAMMKDQFANYVVQKMLDVTEGDQRDDLVQRIRPHLQQLKKYTYGKHLVSIERLMYLSGDRSRSASPLPFDNSRRASRNNSPLDDNRPEYLQYQYQH</sequence>
<evidence type="ECO:0000256" key="8">
    <source>
        <dbReference type="SAM" id="MobiDB-lite"/>
    </source>
</evidence>
<dbReference type="GO" id="GO:0003730">
    <property type="term" value="F:mRNA 3'-UTR binding"/>
    <property type="evidence" value="ECO:0007669"/>
    <property type="project" value="TreeGrafter"/>
</dbReference>
<dbReference type="SMART" id="SM00025">
    <property type="entry name" value="Pumilio"/>
    <property type="match status" value="8"/>
</dbReference>
<evidence type="ECO:0000256" key="6">
    <source>
        <dbReference type="ARBA" id="ARBA00081811"/>
    </source>
</evidence>
<dbReference type="AlphaFoldDB" id="A0A1U7LUV1"/>
<comment type="subcellular location">
    <subcellularLocation>
        <location evidence="1">Cytoplasm</location>
    </subcellularLocation>
</comment>
<keyword evidence="2" id="KW-0963">Cytoplasm</keyword>
<dbReference type="GO" id="GO:0005737">
    <property type="term" value="C:cytoplasm"/>
    <property type="evidence" value="ECO:0007669"/>
    <property type="project" value="UniProtKB-SubCell"/>
</dbReference>
<reference evidence="10 11" key="1">
    <citation type="submission" date="2016-04" db="EMBL/GenBank/DDBJ databases">
        <title>Evolutionary innovation and constraint leading to complex multicellularity in the Ascomycota.</title>
        <authorList>
            <person name="Cisse O."/>
            <person name="Nguyen A."/>
            <person name="Hewitt D.A."/>
            <person name="Jedd G."/>
            <person name="Stajich J.E."/>
        </authorList>
    </citation>
    <scope>NUCLEOTIDE SEQUENCE [LARGE SCALE GENOMIC DNA]</scope>
    <source>
        <strain evidence="10 11">DAH-3</strain>
    </source>
</reference>
<dbReference type="PROSITE" id="PS50302">
    <property type="entry name" value="PUM"/>
    <property type="match status" value="7"/>
</dbReference>
<evidence type="ECO:0000313" key="10">
    <source>
        <dbReference type="EMBL" id="OLL26291.1"/>
    </source>
</evidence>
<evidence type="ECO:0000256" key="2">
    <source>
        <dbReference type="ARBA" id="ARBA00022490"/>
    </source>
</evidence>
<dbReference type="PROSITE" id="PS50303">
    <property type="entry name" value="PUM_HD"/>
    <property type="match status" value="1"/>
</dbReference>
<feature type="repeat" description="Pumilio" evidence="7">
    <location>
        <begin position="596"/>
        <end position="631"/>
    </location>
</feature>
<accession>A0A1U7LUV1</accession>
<feature type="repeat" description="Pumilio" evidence="7">
    <location>
        <begin position="632"/>
        <end position="667"/>
    </location>
</feature>
<comment type="caution">
    <text evidence="10">The sequence shown here is derived from an EMBL/GenBank/DDBJ whole genome shotgun (WGS) entry which is preliminary data.</text>
</comment>
<gene>
    <name evidence="10" type="ORF">NEOLI_001470</name>
</gene>
<name>A0A1U7LUV1_NEOID</name>
<evidence type="ECO:0000256" key="4">
    <source>
        <dbReference type="ARBA" id="ARBA00022884"/>
    </source>
</evidence>
<dbReference type="InterPro" id="IPR001313">
    <property type="entry name" value="Pumilio_RNA-bd_rpt"/>
</dbReference>
<dbReference type="FunFam" id="1.25.10.10:FF:000004">
    <property type="entry name" value="Pumilio homolog 1 isoform 2"/>
    <property type="match status" value="1"/>
</dbReference>
<dbReference type="InterPro" id="IPR033133">
    <property type="entry name" value="PUM-HD"/>
</dbReference>
<dbReference type="CDD" id="cd07920">
    <property type="entry name" value="Pumilio"/>
    <property type="match status" value="1"/>
</dbReference>
<dbReference type="InterPro" id="IPR016024">
    <property type="entry name" value="ARM-type_fold"/>
</dbReference>
<keyword evidence="4" id="KW-0694">RNA-binding</keyword>
<feature type="repeat" description="Pumilio" evidence="7">
    <location>
        <begin position="780"/>
        <end position="817"/>
    </location>
</feature>
<evidence type="ECO:0000256" key="1">
    <source>
        <dbReference type="ARBA" id="ARBA00004496"/>
    </source>
</evidence>
<dbReference type="PANTHER" id="PTHR12537:SF12">
    <property type="entry name" value="MATERNAL PROTEIN PUMILIO"/>
    <property type="match status" value="1"/>
</dbReference>
<dbReference type="PANTHER" id="PTHR12537">
    <property type="entry name" value="RNA BINDING PROTEIN PUMILIO-RELATED"/>
    <property type="match status" value="1"/>
</dbReference>
<dbReference type="EMBL" id="LXFE01000207">
    <property type="protein sequence ID" value="OLL26291.1"/>
    <property type="molecule type" value="Genomic_DNA"/>
</dbReference>
<feature type="region of interest" description="Disordered" evidence="8">
    <location>
        <begin position="1"/>
        <end position="176"/>
    </location>
</feature>
<dbReference type="Proteomes" id="UP000186594">
    <property type="component" value="Unassembled WGS sequence"/>
</dbReference>
<dbReference type="OrthoDB" id="668540at2759"/>
<feature type="compositionally biased region" description="Polar residues" evidence="8">
    <location>
        <begin position="13"/>
        <end position="59"/>
    </location>
</feature>
<protein>
    <recommendedName>
        <fullName evidence="6">Pumilio homology domain family member 3</fullName>
    </recommendedName>
</protein>
<feature type="repeat" description="Pumilio" evidence="7">
    <location>
        <begin position="524"/>
        <end position="559"/>
    </location>
</feature>
<feature type="repeat" description="Pumilio" evidence="7">
    <location>
        <begin position="739"/>
        <end position="774"/>
    </location>
</feature>
<feature type="repeat" description="Pumilio" evidence="7">
    <location>
        <begin position="560"/>
        <end position="595"/>
    </location>
</feature>
<dbReference type="STRING" id="1198029.A0A1U7LUV1"/>
<proteinExistence type="inferred from homology"/>
<evidence type="ECO:0000313" key="11">
    <source>
        <dbReference type="Proteomes" id="UP000186594"/>
    </source>
</evidence>
<organism evidence="10 11">
    <name type="scientific">Neolecta irregularis (strain DAH-3)</name>
    <dbReference type="NCBI Taxonomy" id="1198029"/>
    <lineage>
        <taxon>Eukaryota</taxon>
        <taxon>Fungi</taxon>
        <taxon>Dikarya</taxon>
        <taxon>Ascomycota</taxon>
        <taxon>Taphrinomycotina</taxon>
        <taxon>Neolectales</taxon>
        <taxon>Neolectaceae</taxon>
        <taxon>Neolecta</taxon>
    </lineage>
</organism>
<evidence type="ECO:0000256" key="3">
    <source>
        <dbReference type="ARBA" id="ARBA00022737"/>
    </source>
</evidence>
<dbReference type="GO" id="GO:0000288">
    <property type="term" value="P:nuclear-transcribed mRNA catabolic process, deadenylation-dependent decay"/>
    <property type="evidence" value="ECO:0007669"/>
    <property type="project" value="TreeGrafter"/>
</dbReference>
<evidence type="ECO:0000256" key="5">
    <source>
        <dbReference type="ARBA" id="ARBA00060736"/>
    </source>
</evidence>
<dbReference type="Gene3D" id="1.25.10.10">
    <property type="entry name" value="Leucine-rich Repeat Variant"/>
    <property type="match status" value="1"/>
</dbReference>
<dbReference type="InterPro" id="IPR011989">
    <property type="entry name" value="ARM-like"/>
</dbReference>
<feature type="region of interest" description="Disordered" evidence="8">
    <location>
        <begin position="848"/>
        <end position="884"/>
    </location>
</feature>
<comment type="similarity">
    <text evidence="5">Belongs to the PUF3 family.</text>
</comment>
<keyword evidence="11" id="KW-1185">Reference proteome</keyword>
<keyword evidence="3" id="KW-0677">Repeat</keyword>
<evidence type="ECO:0000259" key="9">
    <source>
        <dbReference type="PROSITE" id="PS50303"/>
    </source>
</evidence>
<evidence type="ECO:0000256" key="7">
    <source>
        <dbReference type="PROSITE-ProRule" id="PRU00317"/>
    </source>
</evidence>
<feature type="repeat" description="Pumilio" evidence="7">
    <location>
        <begin position="703"/>
        <end position="738"/>
    </location>
</feature>
<dbReference type="SUPFAM" id="SSF48371">
    <property type="entry name" value="ARM repeat"/>
    <property type="match status" value="1"/>
</dbReference>
<feature type="domain" description="PUM-HD" evidence="9">
    <location>
        <begin position="504"/>
        <end position="843"/>
    </location>
</feature>